<dbReference type="EMBL" id="LWQU01000196">
    <property type="protein sequence ID" value="OAN44470.1"/>
    <property type="molecule type" value="Genomic_DNA"/>
</dbReference>
<dbReference type="Proteomes" id="UP000078543">
    <property type="component" value="Unassembled WGS sequence"/>
</dbReference>
<dbReference type="GO" id="GO:0005737">
    <property type="term" value="C:cytoplasm"/>
    <property type="evidence" value="ECO:0007669"/>
    <property type="project" value="UniProtKB-SubCell"/>
</dbReference>
<comment type="function">
    <text evidence="6">Specifically methylates the N4 position of cytidine in position 1402 (C1402) of 16S rRNA.</text>
</comment>
<organism evidence="7 8">
    <name type="scientific">Magnetospirillum moscoviense</name>
    <dbReference type="NCBI Taxonomy" id="1437059"/>
    <lineage>
        <taxon>Bacteria</taxon>
        <taxon>Pseudomonadati</taxon>
        <taxon>Pseudomonadota</taxon>
        <taxon>Alphaproteobacteria</taxon>
        <taxon>Rhodospirillales</taxon>
        <taxon>Rhodospirillaceae</taxon>
        <taxon>Magnetospirillum</taxon>
    </lineage>
</organism>
<keyword evidence="8" id="KW-1185">Reference proteome</keyword>
<dbReference type="NCBIfam" id="TIGR00006">
    <property type="entry name" value="16S rRNA (cytosine(1402)-N(4))-methyltransferase RsmH"/>
    <property type="match status" value="1"/>
</dbReference>
<dbReference type="STRING" id="1437059.A6A05_04700"/>
<dbReference type="PANTHER" id="PTHR11265:SF0">
    <property type="entry name" value="12S RRNA N4-METHYLCYTIDINE METHYLTRANSFERASE"/>
    <property type="match status" value="1"/>
</dbReference>
<evidence type="ECO:0000256" key="6">
    <source>
        <dbReference type="HAMAP-Rule" id="MF_01007"/>
    </source>
</evidence>
<evidence type="ECO:0000256" key="5">
    <source>
        <dbReference type="ARBA" id="ARBA00022691"/>
    </source>
</evidence>
<dbReference type="Pfam" id="PF01795">
    <property type="entry name" value="Methyltransf_5"/>
    <property type="match status" value="1"/>
</dbReference>
<dbReference type="InterPro" id="IPR023397">
    <property type="entry name" value="SAM-dep_MeTrfase_MraW_recog"/>
</dbReference>
<proteinExistence type="inferred from homology"/>
<comment type="similarity">
    <text evidence="1 6">Belongs to the methyltransferase superfamily. RsmH family.</text>
</comment>
<dbReference type="OrthoDB" id="9806637at2"/>
<dbReference type="EC" id="2.1.1.199" evidence="6"/>
<feature type="binding site" evidence="6">
    <location>
        <begin position="48"/>
        <end position="50"/>
    </location>
    <ligand>
        <name>S-adenosyl-L-methionine</name>
        <dbReference type="ChEBI" id="CHEBI:59789"/>
    </ligand>
</feature>
<comment type="catalytic activity">
    <reaction evidence="6">
        <text>cytidine(1402) in 16S rRNA + S-adenosyl-L-methionine = N(4)-methylcytidine(1402) in 16S rRNA + S-adenosyl-L-homocysteine + H(+)</text>
        <dbReference type="Rhea" id="RHEA:42928"/>
        <dbReference type="Rhea" id="RHEA-COMP:10286"/>
        <dbReference type="Rhea" id="RHEA-COMP:10287"/>
        <dbReference type="ChEBI" id="CHEBI:15378"/>
        <dbReference type="ChEBI" id="CHEBI:57856"/>
        <dbReference type="ChEBI" id="CHEBI:59789"/>
        <dbReference type="ChEBI" id="CHEBI:74506"/>
        <dbReference type="ChEBI" id="CHEBI:82748"/>
        <dbReference type="EC" id="2.1.1.199"/>
    </reaction>
</comment>
<dbReference type="GO" id="GO:0070475">
    <property type="term" value="P:rRNA base methylation"/>
    <property type="evidence" value="ECO:0007669"/>
    <property type="project" value="UniProtKB-UniRule"/>
</dbReference>
<evidence type="ECO:0000313" key="7">
    <source>
        <dbReference type="EMBL" id="OAN44470.1"/>
    </source>
</evidence>
<protein>
    <recommendedName>
        <fullName evidence="6">Ribosomal RNA small subunit methyltransferase H</fullName>
        <ecNumber evidence="6">2.1.1.199</ecNumber>
    </recommendedName>
    <alternativeName>
        <fullName evidence="6">16S rRNA m(4)C1402 methyltransferase</fullName>
    </alternativeName>
    <alternativeName>
        <fullName evidence="6">rRNA (cytosine-N(4)-)-methyltransferase RsmH</fullName>
    </alternativeName>
</protein>
<evidence type="ECO:0000313" key="8">
    <source>
        <dbReference type="Proteomes" id="UP000078543"/>
    </source>
</evidence>
<dbReference type="PIRSF" id="PIRSF004486">
    <property type="entry name" value="MraW"/>
    <property type="match status" value="1"/>
</dbReference>
<dbReference type="HAMAP" id="MF_01007">
    <property type="entry name" value="16SrRNA_methyltr_H"/>
    <property type="match status" value="1"/>
</dbReference>
<evidence type="ECO:0000256" key="1">
    <source>
        <dbReference type="ARBA" id="ARBA00010396"/>
    </source>
</evidence>
<feature type="binding site" evidence="6">
    <location>
        <position position="66"/>
    </location>
    <ligand>
        <name>S-adenosyl-L-methionine</name>
        <dbReference type="ChEBI" id="CHEBI:59789"/>
    </ligand>
</feature>
<dbReference type="InterPro" id="IPR002903">
    <property type="entry name" value="RsmH"/>
</dbReference>
<feature type="binding site" evidence="6">
    <location>
        <position position="121"/>
    </location>
    <ligand>
        <name>S-adenosyl-L-methionine</name>
        <dbReference type="ChEBI" id="CHEBI:59789"/>
    </ligand>
</feature>
<comment type="subcellular location">
    <subcellularLocation>
        <location evidence="6">Cytoplasm</location>
    </subcellularLocation>
</comment>
<dbReference type="Gene3D" id="1.10.150.170">
    <property type="entry name" value="Putative methyltransferase TM0872, insert domain"/>
    <property type="match status" value="1"/>
</dbReference>
<accession>A0A178M6T1</accession>
<dbReference type="SUPFAM" id="SSF53335">
    <property type="entry name" value="S-adenosyl-L-methionine-dependent methyltransferases"/>
    <property type="match status" value="1"/>
</dbReference>
<evidence type="ECO:0000256" key="4">
    <source>
        <dbReference type="ARBA" id="ARBA00022679"/>
    </source>
</evidence>
<evidence type="ECO:0000256" key="3">
    <source>
        <dbReference type="ARBA" id="ARBA00022603"/>
    </source>
</evidence>
<keyword evidence="3 6" id="KW-0489">Methyltransferase</keyword>
<sequence>MTAPAPHPDSESIPSESPPHIPVLLDEVLASLAPLNGGLFVDGTFGAGGYSRALLAQGAARVIGIDRDPDAVANGRALPEAASGRLTVLAGRYGDMDRLLAEHGIGSVDGIALDIGVSSMQIDQAQRGFSFAKDGPLDMRMEQAGPSAADVVNNASEGELADIIFHLGEERHARRVARAIVAARADKRFERTSDLAEVVRRTVRKGNDTIDPATRTFQALRIHVNDELGELSRGLAAAERLLAPGGRLAVVTFHSLEDRAVKTFMKRRSGAVEGASRHLPMQAAGPAPTFTLLTRKAVAAGPAEQARNPRSRSAKLRAAIRTGAPAWEGGDA</sequence>
<feature type="binding site" evidence="6">
    <location>
        <position position="93"/>
    </location>
    <ligand>
        <name>S-adenosyl-L-methionine</name>
        <dbReference type="ChEBI" id="CHEBI:59789"/>
    </ligand>
</feature>
<dbReference type="AlphaFoldDB" id="A0A178M6T1"/>
<keyword evidence="2 6" id="KW-0698">rRNA processing</keyword>
<dbReference type="FunFam" id="1.10.150.170:FF:000003">
    <property type="entry name" value="Ribosomal RNA small subunit methyltransferase H"/>
    <property type="match status" value="1"/>
</dbReference>
<keyword evidence="6" id="KW-0963">Cytoplasm</keyword>
<comment type="caution">
    <text evidence="7">The sequence shown here is derived from an EMBL/GenBank/DDBJ whole genome shotgun (WGS) entry which is preliminary data.</text>
</comment>
<dbReference type="SUPFAM" id="SSF81799">
    <property type="entry name" value="Putative methyltransferase TM0872, insert domain"/>
    <property type="match status" value="1"/>
</dbReference>
<name>A0A178M6T1_9PROT</name>
<dbReference type="Gene3D" id="3.40.50.150">
    <property type="entry name" value="Vaccinia Virus protein VP39"/>
    <property type="match status" value="1"/>
</dbReference>
<evidence type="ECO:0000256" key="2">
    <source>
        <dbReference type="ARBA" id="ARBA00022552"/>
    </source>
</evidence>
<dbReference type="RefSeq" id="WP_068504483.1">
    <property type="nucleotide sequence ID" value="NZ_LWQU01000196.1"/>
</dbReference>
<gene>
    <name evidence="6" type="primary">rsmH</name>
    <name evidence="7" type="ORF">A6A05_04700</name>
</gene>
<feature type="binding site" evidence="6">
    <location>
        <position position="114"/>
    </location>
    <ligand>
        <name>S-adenosyl-L-methionine</name>
        <dbReference type="ChEBI" id="CHEBI:59789"/>
    </ligand>
</feature>
<reference evidence="7 8" key="1">
    <citation type="submission" date="2016-04" db="EMBL/GenBank/DDBJ databases">
        <title>Draft genome sequence of freshwater magnetotactic bacteria Magnetospirillum marisnigri SP-1 and Magnetospirillum moscoviense BB-1.</title>
        <authorList>
            <person name="Koziaeva V."/>
            <person name="Dziuba M.V."/>
            <person name="Ivanov T.M."/>
            <person name="Kuznetsov B."/>
            <person name="Grouzdev D.S."/>
        </authorList>
    </citation>
    <scope>NUCLEOTIDE SEQUENCE [LARGE SCALE GENOMIC DNA]</scope>
    <source>
        <strain evidence="7 8">BB-1</strain>
    </source>
</reference>
<dbReference type="PANTHER" id="PTHR11265">
    <property type="entry name" value="S-ADENOSYL-METHYLTRANSFERASE MRAW"/>
    <property type="match status" value="1"/>
</dbReference>
<keyword evidence="4 6" id="KW-0808">Transferase</keyword>
<dbReference type="CDD" id="cd02440">
    <property type="entry name" value="AdoMet_MTases"/>
    <property type="match status" value="1"/>
</dbReference>
<dbReference type="GO" id="GO:0071424">
    <property type="term" value="F:rRNA (cytosine-N4-)-methyltransferase activity"/>
    <property type="evidence" value="ECO:0007669"/>
    <property type="project" value="UniProtKB-UniRule"/>
</dbReference>
<keyword evidence="5 6" id="KW-0949">S-adenosyl-L-methionine</keyword>
<dbReference type="InterPro" id="IPR029063">
    <property type="entry name" value="SAM-dependent_MTases_sf"/>
</dbReference>